<dbReference type="EMBL" id="JAUIZM010000004">
    <property type="protein sequence ID" value="KAK1390382.1"/>
    <property type="molecule type" value="Genomic_DNA"/>
</dbReference>
<evidence type="ECO:0000256" key="3">
    <source>
        <dbReference type="ARBA" id="ARBA00022734"/>
    </source>
</evidence>
<keyword evidence="3" id="KW-0430">Lectin</keyword>
<organism evidence="6 7">
    <name type="scientific">Heracleum sosnowskyi</name>
    <dbReference type="NCBI Taxonomy" id="360622"/>
    <lineage>
        <taxon>Eukaryota</taxon>
        <taxon>Viridiplantae</taxon>
        <taxon>Streptophyta</taxon>
        <taxon>Embryophyta</taxon>
        <taxon>Tracheophyta</taxon>
        <taxon>Spermatophyta</taxon>
        <taxon>Magnoliopsida</taxon>
        <taxon>eudicotyledons</taxon>
        <taxon>Gunneridae</taxon>
        <taxon>Pentapetalae</taxon>
        <taxon>asterids</taxon>
        <taxon>campanulids</taxon>
        <taxon>Apiales</taxon>
        <taxon>Apiaceae</taxon>
        <taxon>Apioideae</taxon>
        <taxon>apioid superclade</taxon>
        <taxon>Tordylieae</taxon>
        <taxon>Tordyliinae</taxon>
        <taxon>Heracleum</taxon>
    </lineage>
</organism>
<dbReference type="AlphaFoldDB" id="A0AAD8IQS8"/>
<dbReference type="PROSITE" id="PS51752">
    <property type="entry name" value="JACALIN_LECTIN"/>
    <property type="match status" value="1"/>
</dbReference>
<evidence type="ECO:0000259" key="5">
    <source>
        <dbReference type="PROSITE" id="PS51752"/>
    </source>
</evidence>
<feature type="domain" description="Jacalin-type lectin" evidence="5">
    <location>
        <begin position="123"/>
        <end position="258"/>
    </location>
</feature>
<accession>A0AAD8IQS8</accession>
<dbReference type="PANTHER" id="PTHR47293:SF70">
    <property type="entry name" value="JACALIN-RELATED LECTIN 24-RELATED"/>
    <property type="match status" value="1"/>
</dbReference>
<evidence type="ECO:0000256" key="4">
    <source>
        <dbReference type="ARBA" id="ARBA00022737"/>
    </source>
</evidence>
<evidence type="ECO:0000313" key="7">
    <source>
        <dbReference type="Proteomes" id="UP001237642"/>
    </source>
</evidence>
<protein>
    <recommendedName>
        <fullName evidence="5">Jacalin-type lectin domain-containing protein</fullName>
    </recommendedName>
</protein>
<dbReference type="InterPro" id="IPR036404">
    <property type="entry name" value="Jacalin-like_lectin_dom_sf"/>
</dbReference>
<dbReference type="InterPro" id="IPR013210">
    <property type="entry name" value="LRR_N_plant-typ"/>
</dbReference>
<evidence type="ECO:0000256" key="2">
    <source>
        <dbReference type="ARBA" id="ARBA00022614"/>
    </source>
</evidence>
<dbReference type="InterPro" id="IPR001229">
    <property type="entry name" value="Jacalin-like_lectin_dom"/>
</dbReference>
<keyword evidence="2" id="KW-0433">Leucine-rich repeat</keyword>
<evidence type="ECO:0000313" key="6">
    <source>
        <dbReference type="EMBL" id="KAK1390382.1"/>
    </source>
</evidence>
<dbReference type="Gene3D" id="2.100.10.30">
    <property type="entry name" value="Jacalin-like lectin domain"/>
    <property type="match status" value="1"/>
</dbReference>
<dbReference type="Proteomes" id="UP001237642">
    <property type="component" value="Unassembled WGS sequence"/>
</dbReference>
<gene>
    <name evidence="6" type="ORF">POM88_018560</name>
</gene>
<dbReference type="Pfam" id="PF08263">
    <property type="entry name" value="LRRNT_2"/>
    <property type="match status" value="1"/>
</dbReference>
<comment type="similarity">
    <text evidence="1">Belongs to the jacalin lectin family.</text>
</comment>
<sequence length="339" mass="38342">MAYFKIGPPVKVSGTGWDEKDKSNIAKIYIGRFENRFKFIQLLLFNEMGQLEFLVILILGGLSLKAEILNGQSFTCDSNDFKALRSFVDHLEFRIDEWNMGKDSSGYSNCCNWVGVTCMSSVALGLSEQFESGKVVKLDLSNRRLRGLNSCVITTFVEFGSSGLEQEWIFRAVSIALDYRFEFITGISGFYEDYCGSKYLRSICFHTNKAKYGPFIASPVNKGLEQTEFSYELGSKFDGFFGTFQKYGVESIGIYGKPVDKLRFVYVWMKDFQKFPTGRKKFRNDNENININNNARSRSALSPFSEILNTPIASSLKPKVSSVNKINIQSSSSSVKLKL</sequence>
<dbReference type="PANTHER" id="PTHR47293">
    <property type="entry name" value="JACALIN-RELATED LECTIN 3"/>
    <property type="match status" value="1"/>
</dbReference>
<proteinExistence type="inferred from homology"/>
<dbReference type="SMART" id="SM00915">
    <property type="entry name" value="Jacalin"/>
    <property type="match status" value="1"/>
</dbReference>
<comment type="caution">
    <text evidence="6">The sequence shown here is derived from an EMBL/GenBank/DDBJ whole genome shotgun (WGS) entry which is preliminary data.</text>
</comment>
<evidence type="ECO:0000256" key="1">
    <source>
        <dbReference type="ARBA" id="ARBA00006568"/>
    </source>
</evidence>
<reference evidence="6" key="1">
    <citation type="submission" date="2023-02" db="EMBL/GenBank/DDBJ databases">
        <title>Genome of toxic invasive species Heracleum sosnowskyi carries increased number of genes despite the absence of recent whole-genome duplications.</title>
        <authorList>
            <person name="Schelkunov M."/>
            <person name="Shtratnikova V."/>
            <person name="Makarenko M."/>
            <person name="Klepikova A."/>
            <person name="Omelchenko D."/>
            <person name="Novikova G."/>
            <person name="Obukhova E."/>
            <person name="Bogdanov V."/>
            <person name="Penin A."/>
            <person name="Logacheva M."/>
        </authorList>
    </citation>
    <scope>NUCLEOTIDE SEQUENCE</scope>
    <source>
        <strain evidence="6">Hsosn_3</strain>
        <tissue evidence="6">Leaf</tissue>
    </source>
</reference>
<dbReference type="Pfam" id="PF01419">
    <property type="entry name" value="Jacalin"/>
    <property type="match status" value="1"/>
</dbReference>
<reference evidence="6" key="2">
    <citation type="submission" date="2023-05" db="EMBL/GenBank/DDBJ databases">
        <authorList>
            <person name="Schelkunov M.I."/>
        </authorList>
    </citation>
    <scope>NUCLEOTIDE SEQUENCE</scope>
    <source>
        <strain evidence="6">Hsosn_3</strain>
        <tissue evidence="6">Leaf</tissue>
    </source>
</reference>
<keyword evidence="4" id="KW-0677">Repeat</keyword>
<keyword evidence="7" id="KW-1185">Reference proteome</keyword>
<name>A0AAD8IQS8_9APIA</name>
<dbReference type="GO" id="GO:0030246">
    <property type="term" value="F:carbohydrate binding"/>
    <property type="evidence" value="ECO:0007669"/>
    <property type="project" value="UniProtKB-KW"/>
</dbReference>
<dbReference type="SUPFAM" id="SSF51101">
    <property type="entry name" value="Mannose-binding lectins"/>
    <property type="match status" value="1"/>
</dbReference>